<keyword evidence="13" id="KW-1185">Reference proteome</keyword>
<accession>A0A9P6W0C5</accession>
<keyword evidence="6" id="KW-0067">ATP-binding</keyword>
<protein>
    <submittedName>
        <fullName evidence="12">Uncharacterized protein</fullName>
    </submittedName>
</protein>
<evidence type="ECO:0000259" key="10">
    <source>
        <dbReference type="PROSITE" id="PS50011"/>
    </source>
</evidence>
<dbReference type="SUPFAM" id="SSF49764">
    <property type="entry name" value="HSP20-like chaperones"/>
    <property type="match status" value="1"/>
</dbReference>
<evidence type="ECO:0000256" key="6">
    <source>
        <dbReference type="ARBA" id="ARBA00022840"/>
    </source>
</evidence>
<feature type="compositionally biased region" description="Pro residues" evidence="8">
    <location>
        <begin position="1001"/>
        <end position="1014"/>
    </location>
</feature>
<gene>
    <name evidence="12" type="ORF">C6P46_005537</name>
</gene>
<evidence type="ECO:0000256" key="8">
    <source>
        <dbReference type="SAM" id="MobiDB-lite"/>
    </source>
</evidence>
<sequence length="1300" mass="139099">MSSWKFGKKLKEVASGRSGHSSTPATSHSHHSTPPSAPPTPDPNAATVTGAASTGGGEESGAAPVPRSGVLTIRVVEARNLHPPAGVQLPPGIRDAVEQAQAGMARGARESIQRKQMWWLPYVVLEFEKNEILIDALGGELDSPTWIDVSRISDVTISAYLRTSPIVPGQNRNDMGNDLFLGGLQFLPSFDANKPLDQWFRSTSGSGEFHVQVSYKPATTQHLTINDFDLLKVIGKGSFGKVGLNGVRLQSCSTKAYKGEAVWQVMQVRKKDTGRIYALKTIRKAHIVSRSEVTHTLAERTVLAQVNNPFIVPLKFSFQNAEKLYLVLAFVNGGELFYHLQREGRFNEERSRFYAAELLCALEHLHQFNVIYRDLKPENILIDYVGHIALCDFGLCKLNMAEGETTNTFCGTPEYLAPELLLGHGYQKTVDWWTLGILSDPLRFGDEISPDARSLLTGLLTRDPQQRLGVTGAESIKSHPFFAKHIDFKKLMQKKIQPPFKPNVESAADTSNFDPDFLREQPMDSVVEDSHLSQTVQAQFANFSYYQPAGAFGESVRCSSRFAGEDLPLADDQFCEPLRLAEAEPPSHPQSKHFGATATHRDATIHTATGNQVWTAALQPIDAARRRGEGGGSSLMGSHSHGPVGYGTSLADHFASLGLHESVEPATDKQRAASFPPISTTVVSYPPSTAIASPPPASNYPYGLSRGPIGARGGHLRSDTSRPHSTDAYSSHSSGGRSWVLDSDASSVCSMASSNQGIASEGAAARSNARTGRSVVVYEDGSEEIFEEGGEVYRPESEGGDIDFLDQRSEPPETSLQVDRTDPSRVLLRVTLPGFSLDNITVAMRRGKKVHIVADSYGENGGHYERLVFLGSDVSSSAPRAEFDGTLLKIYVERRRPSRRSSSAAVADPRPSSRSSSLFSSPELDPAHQLPDWRASVASIWSSGSFSPPSPSLSMPASLQASSILAGPLSPPLAESLGGSSFQPATEEGLVGLTDLNDAELPPPCTARASPPPDGMRRAACVTGPEGARRAARAAREAASRRAREEAKLLDLRDGVTSSSSSSSSSDRGREPHRKRHVGSSPSDSTGGESDLGGSNTSSSGGEASWASISPTASTATDRSSDPITIEATGGTTTSVTSSSSVDRHRTVRGVYPYPANAAPRVSSSSNESAIREKKHLETGRVLDSATTRLEGEIAAGSDLKSAASAQDSGDKVVSHPGATEQSGSPTTFSSSPSRPKMPDSSPTFRASDHAASFSEAIAARYGSTGPTSPPASSDGENRTPRHEVPVLDFAVTGTPRNQR</sequence>
<dbReference type="SMART" id="SM00133">
    <property type="entry name" value="S_TK_X"/>
    <property type="match status" value="1"/>
</dbReference>
<dbReference type="PROSITE" id="PS01031">
    <property type="entry name" value="SHSP"/>
    <property type="match status" value="1"/>
</dbReference>
<evidence type="ECO:0000259" key="11">
    <source>
        <dbReference type="PROSITE" id="PS51285"/>
    </source>
</evidence>
<feature type="compositionally biased region" description="Polar residues" evidence="8">
    <location>
        <begin position="727"/>
        <end position="736"/>
    </location>
</feature>
<dbReference type="PROSITE" id="PS51285">
    <property type="entry name" value="AGC_KINASE_CTER"/>
    <property type="match status" value="1"/>
</dbReference>
<feature type="compositionally biased region" description="Basic and acidic residues" evidence="8">
    <location>
        <begin position="716"/>
        <end position="725"/>
    </location>
</feature>
<feature type="domain" description="Protein kinase" evidence="10">
    <location>
        <begin position="228"/>
        <end position="482"/>
    </location>
</feature>
<feature type="compositionally biased region" description="Polar residues" evidence="8">
    <location>
        <begin position="1080"/>
        <end position="1118"/>
    </location>
</feature>
<evidence type="ECO:0000256" key="4">
    <source>
        <dbReference type="ARBA" id="ARBA00022741"/>
    </source>
</evidence>
<keyword evidence="5" id="KW-0418">Kinase</keyword>
<dbReference type="InterPro" id="IPR000961">
    <property type="entry name" value="AGC-kinase_C"/>
</dbReference>
<keyword evidence="4" id="KW-0547">Nucleotide-binding</keyword>
<evidence type="ECO:0000313" key="13">
    <source>
        <dbReference type="Proteomes" id="UP000777482"/>
    </source>
</evidence>
<dbReference type="Gene3D" id="1.10.510.10">
    <property type="entry name" value="Transferase(Phosphotransferase) domain 1"/>
    <property type="match status" value="2"/>
</dbReference>
<dbReference type="GO" id="GO:0004674">
    <property type="term" value="F:protein serine/threonine kinase activity"/>
    <property type="evidence" value="ECO:0007669"/>
    <property type="project" value="UniProtKB-KW"/>
</dbReference>
<proteinExistence type="inferred from homology"/>
<feature type="compositionally biased region" description="Low complexity" evidence="8">
    <location>
        <begin position="900"/>
        <end position="922"/>
    </location>
</feature>
<feature type="compositionally biased region" description="Low complexity" evidence="8">
    <location>
        <begin position="1223"/>
        <end position="1234"/>
    </location>
</feature>
<evidence type="ECO:0000259" key="9">
    <source>
        <dbReference type="PROSITE" id="PS01031"/>
    </source>
</evidence>
<feature type="domain" description="SHSP" evidence="9">
    <location>
        <begin position="807"/>
        <end position="909"/>
    </location>
</feature>
<dbReference type="InterPro" id="IPR017892">
    <property type="entry name" value="Pkinase_C"/>
</dbReference>
<dbReference type="PANTHER" id="PTHR24351">
    <property type="entry name" value="RIBOSOMAL PROTEIN S6 KINASE"/>
    <property type="match status" value="1"/>
</dbReference>
<feature type="compositionally biased region" description="Low complexity" evidence="8">
    <location>
        <begin position="1263"/>
        <end position="1274"/>
    </location>
</feature>
<dbReference type="Pfam" id="PF00433">
    <property type="entry name" value="Pkinase_C"/>
    <property type="match status" value="1"/>
</dbReference>
<dbReference type="Pfam" id="PF00069">
    <property type="entry name" value="Pkinase"/>
    <property type="match status" value="1"/>
</dbReference>
<evidence type="ECO:0000256" key="1">
    <source>
        <dbReference type="ARBA" id="ARBA00022527"/>
    </source>
</evidence>
<dbReference type="InterPro" id="IPR002068">
    <property type="entry name" value="A-crystallin/Hsp20_dom"/>
</dbReference>
<dbReference type="InterPro" id="IPR008978">
    <property type="entry name" value="HSP20-like_chaperone"/>
</dbReference>
<dbReference type="GO" id="GO:0005524">
    <property type="term" value="F:ATP binding"/>
    <property type="evidence" value="ECO:0007669"/>
    <property type="project" value="UniProtKB-KW"/>
</dbReference>
<evidence type="ECO:0000313" key="12">
    <source>
        <dbReference type="EMBL" id="KAG0658917.1"/>
    </source>
</evidence>
<dbReference type="PROSITE" id="PS00108">
    <property type="entry name" value="PROTEIN_KINASE_ST"/>
    <property type="match status" value="1"/>
</dbReference>
<comment type="similarity">
    <text evidence="7">Belongs to the small heat shock protein (HSP20) family.</text>
</comment>
<feature type="compositionally biased region" description="Basic and acidic residues" evidence="8">
    <location>
        <begin position="1276"/>
        <end position="1286"/>
    </location>
</feature>
<feature type="compositionally biased region" description="Basic and acidic residues" evidence="8">
    <location>
        <begin position="1170"/>
        <end position="1181"/>
    </location>
</feature>
<dbReference type="OrthoDB" id="63267at2759"/>
<dbReference type="SUPFAM" id="SSF56112">
    <property type="entry name" value="Protein kinase-like (PK-like)"/>
    <property type="match status" value="1"/>
</dbReference>
<dbReference type="FunFam" id="1.10.510.10:FF:000551">
    <property type="entry name" value="Non-specific serine/threonine protein kinase"/>
    <property type="match status" value="1"/>
</dbReference>
<evidence type="ECO:0000256" key="5">
    <source>
        <dbReference type="ARBA" id="ARBA00022777"/>
    </source>
</evidence>
<dbReference type="Gene3D" id="3.30.200.20">
    <property type="entry name" value="Phosphorylase Kinase, domain 1"/>
    <property type="match status" value="3"/>
</dbReference>
<dbReference type="InterPro" id="IPR011009">
    <property type="entry name" value="Kinase-like_dom_sf"/>
</dbReference>
<evidence type="ECO:0000256" key="3">
    <source>
        <dbReference type="ARBA" id="ARBA00022679"/>
    </source>
</evidence>
<feature type="region of interest" description="Disordered" evidence="8">
    <location>
        <begin position="899"/>
        <end position="925"/>
    </location>
</feature>
<feature type="region of interest" description="Disordered" evidence="8">
    <location>
        <begin position="706"/>
        <end position="737"/>
    </location>
</feature>
<dbReference type="InterPro" id="IPR008271">
    <property type="entry name" value="Ser/Thr_kinase_AS"/>
</dbReference>
<keyword evidence="2" id="KW-0597">Phosphoprotein</keyword>
<feature type="compositionally biased region" description="Low complexity" evidence="8">
    <location>
        <begin position="1129"/>
        <end position="1141"/>
    </location>
</feature>
<dbReference type="SMART" id="SM00220">
    <property type="entry name" value="S_TKc"/>
    <property type="match status" value="1"/>
</dbReference>
<dbReference type="InterPro" id="IPR000719">
    <property type="entry name" value="Prot_kinase_dom"/>
</dbReference>
<organism evidence="12 13">
    <name type="scientific">Rhodotorula mucilaginosa</name>
    <name type="common">Yeast</name>
    <name type="synonym">Rhodotorula rubra</name>
    <dbReference type="NCBI Taxonomy" id="5537"/>
    <lineage>
        <taxon>Eukaryota</taxon>
        <taxon>Fungi</taxon>
        <taxon>Dikarya</taxon>
        <taxon>Basidiomycota</taxon>
        <taxon>Pucciniomycotina</taxon>
        <taxon>Microbotryomycetes</taxon>
        <taxon>Sporidiobolales</taxon>
        <taxon>Sporidiobolaceae</taxon>
        <taxon>Rhodotorula</taxon>
    </lineage>
</organism>
<keyword evidence="1" id="KW-0723">Serine/threonine-protein kinase</keyword>
<reference evidence="12 13" key="1">
    <citation type="submission" date="2020-11" db="EMBL/GenBank/DDBJ databases">
        <title>Kefir isolates.</title>
        <authorList>
            <person name="Marcisauskas S."/>
            <person name="Kim Y."/>
            <person name="Blasche S."/>
        </authorList>
    </citation>
    <scope>NUCLEOTIDE SEQUENCE [LARGE SCALE GENOMIC DNA]</scope>
    <source>
        <strain evidence="12 13">KR</strain>
    </source>
</reference>
<dbReference type="PROSITE" id="PS50011">
    <property type="entry name" value="PROTEIN_KINASE_DOM"/>
    <property type="match status" value="1"/>
</dbReference>
<feature type="region of interest" description="Disordered" evidence="8">
    <location>
        <begin position="1"/>
        <end position="66"/>
    </location>
</feature>
<comment type="caution">
    <text evidence="12">The sequence shown here is derived from an EMBL/GenBank/DDBJ whole genome shotgun (WGS) entry which is preliminary data.</text>
</comment>
<dbReference type="EMBL" id="PUHQ01000060">
    <property type="protein sequence ID" value="KAG0658917.1"/>
    <property type="molecule type" value="Genomic_DNA"/>
</dbReference>
<feature type="compositionally biased region" description="Basic and acidic residues" evidence="8">
    <location>
        <begin position="1034"/>
        <end position="1054"/>
    </location>
</feature>
<keyword evidence="3" id="KW-0808">Transferase</keyword>
<evidence type="ECO:0000256" key="2">
    <source>
        <dbReference type="ARBA" id="ARBA00022553"/>
    </source>
</evidence>
<feature type="region of interest" description="Disordered" evidence="8">
    <location>
        <begin position="995"/>
        <end position="1300"/>
    </location>
</feature>
<name>A0A9P6W0C5_RHOMI</name>
<dbReference type="CDD" id="cd11651">
    <property type="entry name" value="YPK1_N_like"/>
    <property type="match status" value="1"/>
</dbReference>
<dbReference type="Proteomes" id="UP000777482">
    <property type="component" value="Unassembled WGS sequence"/>
</dbReference>
<feature type="domain" description="AGC-kinase C-terminal" evidence="11">
    <location>
        <begin position="484"/>
        <end position="555"/>
    </location>
</feature>
<evidence type="ECO:0000256" key="7">
    <source>
        <dbReference type="PROSITE-ProRule" id="PRU00285"/>
    </source>
</evidence>